<dbReference type="Gene3D" id="3.40.30.10">
    <property type="entry name" value="Glutaredoxin"/>
    <property type="match status" value="1"/>
</dbReference>
<gene>
    <name evidence="8" type="ORF">AWRI3579_g2779</name>
</gene>
<keyword evidence="5" id="KW-0687">Ribonucleoprotein</keyword>
<comment type="subcellular location">
    <subcellularLocation>
        <location evidence="1">Mitochondrion</location>
    </subcellularLocation>
</comment>
<evidence type="ECO:0000256" key="6">
    <source>
        <dbReference type="ARBA" id="ARBA00035180"/>
    </source>
</evidence>
<comment type="similarity">
    <text evidence="2">Belongs to the mitochondrion-specific ribosomal protein mL53 family.</text>
</comment>
<evidence type="ECO:0000256" key="1">
    <source>
        <dbReference type="ARBA" id="ARBA00004173"/>
    </source>
</evidence>
<keyword evidence="4" id="KW-0496">Mitochondrion</keyword>
<dbReference type="STRING" id="56408.A0A1E5RAL3"/>
<dbReference type="GO" id="GO:0003735">
    <property type="term" value="F:structural constituent of ribosome"/>
    <property type="evidence" value="ECO:0007669"/>
    <property type="project" value="TreeGrafter"/>
</dbReference>
<evidence type="ECO:0000256" key="4">
    <source>
        <dbReference type="ARBA" id="ARBA00023128"/>
    </source>
</evidence>
<evidence type="ECO:0000313" key="8">
    <source>
        <dbReference type="EMBL" id="OEJ83911.1"/>
    </source>
</evidence>
<dbReference type="InterPro" id="IPR019716">
    <property type="entry name" value="Ribosomal_mL53"/>
</dbReference>
<dbReference type="PANTHER" id="PTHR28236">
    <property type="entry name" value="54S RIBOSOMAL PROTEIN L44, MITOCHONDRIAL"/>
    <property type="match status" value="1"/>
</dbReference>
<dbReference type="AlphaFoldDB" id="A0A1E5RAL3"/>
<evidence type="ECO:0000256" key="5">
    <source>
        <dbReference type="ARBA" id="ARBA00023274"/>
    </source>
</evidence>
<dbReference type="OrthoDB" id="4136894at2759"/>
<comment type="caution">
    <text evidence="8">The sequence shown here is derived from an EMBL/GenBank/DDBJ whole genome shotgun (WGS) entry which is preliminary data.</text>
</comment>
<dbReference type="FunFam" id="3.40.30.10:FF:000260">
    <property type="entry name" value="Mitochondrial ribosomal protein L44"/>
    <property type="match status" value="1"/>
</dbReference>
<proteinExistence type="inferred from homology"/>
<reference evidence="9" key="1">
    <citation type="journal article" date="2016" name="Genome Announc.">
        <title>Genome sequences of three species of Hanseniaspora isolated from spontaneous wine fermentations.</title>
        <authorList>
            <person name="Sternes P.R."/>
            <person name="Lee D."/>
            <person name="Kutyna D.R."/>
            <person name="Borneman A.R."/>
        </authorList>
    </citation>
    <scope>NUCLEOTIDE SEQUENCE [LARGE SCALE GENOMIC DNA]</scope>
    <source>
        <strain evidence="9">AWRI3579</strain>
    </source>
</reference>
<dbReference type="PANTHER" id="PTHR28236:SF1">
    <property type="entry name" value="LARGE RIBOSOMAL SUBUNIT PROTEIN ML53"/>
    <property type="match status" value="1"/>
</dbReference>
<evidence type="ECO:0000256" key="2">
    <source>
        <dbReference type="ARBA" id="ARBA00005557"/>
    </source>
</evidence>
<dbReference type="Pfam" id="PF10780">
    <property type="entry name" value="MRP_L53"/>
    <property type="match status" value="1"/>
</dbReference>
<dbReference type="EMBL" id="LPNM01000008">
    <property type="protein sequence ID" value="OEJ83911.1"/>
    <property type="molecule type" value="Genomic_DNA"/>
</dbReference>
<sequence length="102" mass="11599">MITKYFTKVLVRFNPAGAEAKTARLFLSAIPPTQRNTTTKIVNDLILNSEAKNNAKKPLIKVTFKDKQEFEYDPTVVNIGELAQVLDRHSRKLLVKEAIEKQ</sequence>
<evidence type="ECO:0000313" key="9">
    <source>
        <dbReference type="Proteomes" id="UP000095728"/>
    </source>
</evidence>
<evidence type="ECO:0000256" key="3">
    <source>
        <dbReference type="ARBA" id="ARBA00022980"/>
    </source>
</evidence>
<dbReference type="GO" id="GO:0005762">
    <property type="term" value="C:mitochondrial large ribosomal subunit"/>
    <property type="evidence" value="ECO:0007669"/>
    <property type="project" value="TreeGrafter"/>
</dbReference>
<accession>A0A1E5RAL3</accession>
<evidence type="ECO:0000256" key="7">
    <source>
        <dbReference type="ARBA" id="ARBA00077936"/>
    </source>
</evidence>
<organism evidence="8 9">
    <name type="scientific">Hanseniaspora osmophila</name>
    <dbReference type="NCBI Taxonomy" id="56408"/>
    <lineage>
        <taxon>Eukaryota</taxon>
        <taxon>Fungi</taxon>
        <taxon>Dikarya</taxon>
        <taxon>Ascomycota</taxon>
        <taxon>Saccharomycotina</taxon>
        <taxon>Saccharomycetes</taxon>
        <taxon>Saccharomycodales</taxon>
        <taxon>Saccharomycodaceae</taxon>
        <taxon>Hanseniaspora</taxon>
    </lineage>
</organism>
<dbReference type="InterPro" id="IPR042776">
    <property type="entry name" value="Ribosomal_mL53_fung"/>
</dbReference>
<dbReference type="FunCoup" id="A0A1E5RAL3">
    <property type="interactions" value="108"/>
</dbReference>
<dbReference type="Proteomes" id="UP000095728">
    <property type="component" value="Unassembled WGS sequence"/>
</dbReference>
<keyword evidence="9" id="KW-1185">Reference proteome</keyword>
<keyword evidence="3 8" id="KW-0689">Ribosomal protein</keyword>
<protein>
    <recommendedName>
        <fullName evidence="6">Large ribosomal subunit protein mL53</fullName>
    </recommendedName>
    <alternativeName>
        <fullName evidence="7">54S ribosomal protein L44, mitochondrial</fullName>
    </alternativeName>
</protein>
<dbReference type="InParanoid" id="A0A1E5RAL3"/>
<name>A0A1E5RAL3_9ASCO</name>